<feature type="compositionally biased region" description="Low complexity" evidence="1">
    <location>
        <begin position="72"/>
        <end position="88"/>
    </location>
</feature>
<reference evidence="4 5" key="1">
    <citation type="submission" date="2021-01" db="EMBL/GenBank/DDBJ databases">
        <title>Whole genome shotgun sequence of Verrucosispora lutea NBRC 106530.</title>
        <authorList>
            <person name="Komaki H."/>
            <person name="Tamura T."/>
        </authorList>
    </citation>
    <scope>NUCLEOTIDE SEQUENCE [LARGE SCALE GENOMIC DNA]</scope>
    <source>
        <strain evidence="4 5">NBRC 106530</strain>
    </source>
</reference>
<proteinExistence type="predicted"/>
<keyword evidence="2" id="KW-0732">Signal</keyword>
<dbReference type="RefSeq" id="WP_204003097.1">
    <property type="nucleotide sequence ID" value="NZ_BOPB01000029.1"/>
</dbReference>
<dbReference type="Gene3D" id="1.10.530.10">
    <property type="match status" value="1"/>
</dbReference>
<evidence type="ECO:0000313" key="5">
    <source>
        <dbReference type="Proteomes" id="UP000643165"/>
    </source>
</evidence>
<evidence type="ECO:0000259" key="3">
    <source>
        <dbReference type="Pfam" id="PF01464"/>
    </source>
</evidence>
<dbReference type="CDD" id="cd00254">
    <property type="entry name" value="LT-like"/>
    <property type="match status" value="1"/>
</dbReference>
<evidence type="ECO:0000256" key="1">
    <source>
        <dbReference type="SAM" id="MobiDB-lite"/>
    </source>
</evidence>
<dbReference type="Pfam" id="PF01464">
    <property type="entry name" value="SLT"/>
    <property type="match status" value="1"/>
</dbReference>
<comment type="caution">
    <text evidence="4">The sequence shown here is derived from an EMBL/GenBank/DDBJ whole genome shotgun (WGS) entry which is preliminary data.</text>
</comment>
<feature type="compositionally biased region" description="Low complexity" evidence="1">
    <location>
        <begin position="39"/>
        <end position="51"/>
    </location>
</feature>
<dbReference type="PANTHER" id="PTHR37423">
    <property type="entry name" value="SOLUBLE LYTIC MUREIN TRANSGLYCOSYLASE-RELATED"/>
    <property type="match status" value="1"/>
</dbReference>
<dbReference type="PROSITE" id="PS51257">
    <property type="entry name" value="PROKAR_LIPOPROTEIN"/>
    <property type="match status" value="1"/>
</dbReference>
<feature type="chain" id="PRO_5047479338" description="Transglycosylase SLT domain-containing protein" evidence="2">
    <location>
        <begin position="26"/>
        <end position="300"/>
    </location>
</feature>
<dbReference type="EMBL" id="BOPB01000029">
    <property type="protein sequence ID" value="GIJ23977.1"/>
    <property type="molecule type" value="Genomic_DNA"/>
</dbReference>
<name>A0ABQ4J1D1_9ACTN</name>
<organism evidence="4 5">
    <name type="scientific">Micromonospora lutea</name>
    <dbReference type="NCBI Taxonomy" id="419825"/>
    <lineage>
        <taxon>Bacteria</taxon>
        <taxon>Bacillati</taxon>
        <taxon>Actinomycetota</taxon>
        <taxon>Actinomycetes</taxon>
        <taxon>Micromonosporales</taxon>
        <taxon>Micromonosporaceae</taxon>
        <taxon>Micromonospora</taxon>
    </lineage>
</organism>
<feature type="signal peptide" evidence="2">
    <location>
        <begin position="1"/>
        <end position="25"/>
    </location>
</feature>
<dbReference type="PANTHER" id="PTHR37423:SF2">
    <property type="entry name" value="MEMBRANE-BOUND LYTIC MUREIN TRANSGLYCOSYLASE C"/>
    <property type="match status" value="1"/>
</dbReference>
<evidence type="ECO:0000313" key="4">
    <source>
        <dbReference type="EMBL" id="GIJ23977.1"/>
    </source>
</evidence>
<dbReference type="Proteomes" id="UP000643165">
    <property type="component" value="Unassembled WGS sequence"/>
</dbReference>
<dbReference type="SUPFAM" id="SSF53955">
    <property type="entry name" value="Lysozyme-like"/>
    <property type="match status" value="1"/>
</dbReference>
<dbReference type="InterPro" id="IPR023346">
    <property type="entry name" value="Lysozyme-like_dom_sf"/>
</dbReference>
<keyword evidence="5" id="KW-1185">Reference proteome</keyword>
<feature type="domain" description="Transglycosylase SLT" evidence="3">
    <location>
        <begin position="160"/>
        <end position="273"/>
    </location>
</feature>
<accession>A0ABQ4J1D1</accession>
<protein>
    <recommendedName>
        <fullName evidence="3">Transglycosylase SLT domain-containing protein</fullName>
    </recommendedName>
</protein>
<feature type="region of interest" description="Disordered" evidence="1">
    <location>
        <begin position="39"/>
        <end position="137"/>
    </location>
</feature>
<feature type="compositionally biased region" description="Pro residues" evidence="1">
    <location>
        <begin position="104"/>
        <end position="121"/>
    </location>
</feature>
<evidence type="ECO:0000256" key="2">
    <source>
        <dbReference type="SAM" id="SignalP"/>
    </source>
</evidence>
<dbReference type="InterPro" id="IPR008258">
    <property type="entry name" value="Transglycosylase_SLT_dom_1"/>
</dbReference>
<sequence length="300" mass="31429">MGRGVARWGVAVVAAMLLLTAGGCADVDTPAAEVPAPVALPEEVPEAAGEPTGSAVPEETSPTPSAVEAMGAAPKPTPSASASPSPSKRSPKPKRSTATAPRAVPKPPTETKVPPAPPKPAPTGCEPSYKGDQASRAQAKAALTDAAGRTYWPTSAPDIRIPLSLIKATAWQESGWQSNIVACDGGIGLMQVMPDTATWMNQRFGQSYDVSDYRDNAYLGGTYLAWLTKYIGDMYFDADYRLDADLCTSELNSCLLNAVIAAYNYGHGAVAREGQPLAVPNPSYVRNVRALMSECVCLGF</sequence>
<gene>
    <name evidence="4" type="ORF">Vlu01_46010</name>
</gene>